<evidence type="ECO:0000313" key="4">
    <source>
        <dbReference type="Proteomes" id="UP000287651"/>
    </source>
</evidence>
<evidence type="ECO:0000313" key="3">
    <source>
        <dbReference type="EMBL" id="RRT73211.1"/>
    </source>
</evidence>
<feature type="domain" description="THH1/TOM1/TOM3" evidence="2">
    <location>
        <begin position="14"/>
        <end position="50"/>
    </location>
</feature>
<keyword evidence="1" id="KW-0472">Membrane</keyword>
<feature type="transmembrane region" description="Helical" evidence="1">
    <location>
        <begin position="30"/>
        <end position="50"/>
    </location>
</feature>
<name>A0A427AAI6_ENSVE</name>
<dbReference type="AlphaFoldDB" id="A0A427AAI6"/>
<comment type="caution">
    <text evidence="3">The sequence shown here is derived from an EMBL/GenBank/DDBJ whole genome shotgun (WGS) entry which is preliminary data.</text>
</comment>
<evidence type="ECO:0000259" key="2">
    <source>
        <dbReference type="Pfam" id="PF06454"/>
    </source>
</evidence>
<accession>A0A427AAI6</accession>
<gene>
    <name evidence="3" type="ORF">B296_00009333</name>
</gene>
<sequence length="102" mass="11560">MAMPLQAHALGDVLDWWEEVNDSTLWQDRIFHALAALFGLVSAVALVMFLPTACKNLCTLVALTVEAHPNDRYPIQDLLCRLLFMLKCFPVESKVVRDILVY</sequence>
<proteinExistence type="predicted"/>
<evidence type="ECO:0000256" key="1">
    <source>
        <dbReference type="SAM" id="Phobius"/>
    </source>
</evidence>
<keyword evidence="1" id="KW-0812">Transmembrane</keyword>
<dbReference type="Proteomes" id="UP000287651">
    <property type="component" value="Unassembled WGS sequence"/>
</dbReference>
<organism evidence="3 4">
    <name type="scientific">Ensete ventricosum</name>
    <name type="common">Abyssinian banana</name>
    <name type="synonym">Musa ensete</name>
    <dbReference type="NCBI Taxonomy" id="4639"/>
    <lineage>
        <taxon>Eukaryota</taxon>
        <taxon>Viridiplantae</taxon>
        <taxon>Streptophyta</taxon>
        <taxon>Embryophyta</taxon>
        <taxon>Tracheophyta</taxon>
        <taxon>Spermatophyta</taxon>
        <taxon>Magnoliopsida</taxon>
        <taxon>Liliopsida</taxon>
        <taxon>Zingiberales</taxon>
        <taxon>Musaceae</taxon>
        <taxon>Ensete</taxon>
    </lineage>
</organism>
<dbReference type="EMBL" id="AMZH03003164">
    <property type="protein sequence ID" value="RRT73211.1"/>
    <property type="molecule type" value="Genomic_DNA"/>
</dbReference>
<dbReference type="InterPro" id="IPR009457">
    <property type="entry name" value="THH1/TOM1/TOM3_dom"/>
</dbReference>
<reference evidence="3 4" key="1">
    <citation type="journal article" date="2014" name="Agronomy (Basel)">
        <title>A Draft Genome Sequence for Ensete ventricosum, the Drought-Tolerant Tree Against Hunger.</title>
        <authorList>
            <person name="Harrison J."/>
            <person name="Moore K.A."/>
            <person name="Paszkiewicz K."/>
            <person name="Jones T."/>
            <person name="Grant M."/>
            <person name="Ambacheew D."/>
            <person name="Muzemil S."/>
            <person name="Studholme D.J."/>
        </authorList>
    </citation>
    <scope>NUCLEOTIDE SEQUENCE [LARGE SCALE GENOMIC DNA]</scope>
</reference>
<dbReference type="Pfam" id="PF06454">
    <property type="entry name" value="THH1_TOM1-3_dom"/>
    <property type="match status" value="1"/>
</dbReference>
<keyword evidence="1" id="KW-1133">Transmembrane helix</keyword>
<protein>
    <recommendedName>
        <fullName evidence="2">THH1/TOM1/TOM3 domain-containing protein</fullName>
    </recommendedName>
</protein>